<proteinExistence type="predicted"/>
<dbReference type="EMBL" id="WIGN01000008">
    <property type="protein sequence ID" value="KAF6819819.1"/>
    <property type="molecule type" value="Genomic_DNA"/>
</dbReference>
<keyword evidence="2" id="KW-1185">Reference proteome</keyword>
<reference evidence="1 2" key="1">
    <citation type="journal article" date="2020" name="Phytopathology">
        <title>Genome Sequence Resources of Colletotrichum truncatum, C. plurivorum, C. musicola, and C. sojae: Four Species Pathogenic to Soybean (Glycine max).</title>
        <authorList>
            <person name="Rogerio F."/>
            <person name="Boufleur T.R."/>
            <person name="Ciampi-Guillardi M."/>
            <person name="Sukno S.A."/>
            <person name="Thon M.R."/>
            <person name="Massola Junior N.S."/>
            <person name="Baroncelli R."/>
        </authorList>
    </citation>
    <scope>NUCLEOTIDE SEQUENCE [LARGE SCALE GENOMIC DNA]</scope>
    <source>
        <strain evidence="1 2">LFN0009</strain>
    </source>
</reference>
<evidence type="ECO:0000313" key="2">
    <source>
        <dbReference type="Proteomes" id="UP000652219"/>
    </source>
</evidence>
<accession>A0A8H6JUW4</accession>
<gene>
    <name evidence="1" type="ORF">CSOJ01_01226</name>
</gene>
<dbReference type="AlphaFoldDB" id="A0A8H6JUW4"/>
<sequence>MVPGLRQRLPVLFLRTLMPRHGRAWEPVVQLHSSEAGNLLPKNAVQPPCNQPRPAARETCIVTILVPAGHQAGQQANAADGSSN</sequence>
<organism evidence="1 2">
    <name type="scientific">Colletotrichum sojae</name>
    <dbReference type="NCBI Taxonomy" id="2175907"/>
    <lineage>
        <taxon>Eukaryota</taxon>
        <taxon>Fungi</taxon>
        <taxon>Dikarya</taxon>
        <taxon>Ascomycota</taxon>
        <taxon>Pezizomycotina</taxon>
        <taxon>Sordariomycetes</taxon>
        <taxon>Hypocreomycetidae</taxon>
        <taxon>Glomerellales</taxon>
        <taxon>Glomerellaceae</taxon>
        <taxon>Colletotrichum</taxon>
        <taxon>Colletotrichum orchidearum species complex</taxon>
    </lineage>
</organism>
<name>A0A8H6JUW4_9PEZI</name>
<protein>
    <submittedName>
        <fullName evidence="1">Uncharacterized protein</fullName>
    </submittedName>
</protein>
<evidence type="ECO:0000313" key="1">
    <source>
        <dbReference type="EMBL" id="KAF6819819.1"/>
    </source>
</evidence>
<dbReference type="Proteomes" id="UP000652219">
    <property type="component" value="Unassembled WGS sequence"/>
</dbReference>
<comment type="caution">
    <text evidence="1">The sequence shown here is derived from an EMBL/GenBank/DDBJ whole genome shotgun (WGS) entry which is preliminary data.</text>
</comment>